<accession>A0A8H4L683</accession>
<sequence length="247" mass="27233">MKTTILIAAFVAVAATAPVNPYWRYEHLRTLNVTEVKRVNPCCYRGETVAAPNCPLGPRSLDDLCQDKKHPSDNEETPVTPETERHEHLIPLRGHPKAKGSIEHRSQESTPHHDNLIPLRRHPKPKGRIQYHSEEQSDPNYSQACGNTSTSRSDHEACSAFTAAVVFMTEDLFDPRTTGTHPSGLVKGNKAECIKGSRIYGGTLPGFRGNFVEEAKKHSHSQLPVGNTANTKARAFTVTKSNGYGCV</sequence>
<dbReference type="AlphaFoldDB" id="A0A8H4L683"/>
<evidence type="ECO:0000256" key="2">
    <source>
        <dbReference type="SAM" id="SignalP"/>
    </source>
</evidence>
<proteinExistence type="predicted"/>
<organism evidence="3 4">
    <name type="scientific">Fusarium albosuccineum</name>
    <dbReference type="NCBI Taxonomy" id="1237068"/>
    <lineage>
        <taxon>Eukaryota</taxon>
        <taxon>Fungi</taxon>
        <taxon>Dikarya</taxon>
        <taxon>Ascomycota</taxon>
        <taxon>Pezizomycotina</taxon>
        <taxon>Sordariomycetes</taxon>
        <taxon>Hypocreomycetidae</taxon>
        <taxon>Hypocreales</taxon>
        <taxon>Nectriaceae</taxon>
        <taxon>Fusarium</taxon>
        <taxon>Fusarium decemcellulare species complex</taxon>
    </lineage>
</organism>
<gene>
    <name evidence="3" type="ORF">FALBO_11270</name>
</gene>
<name>A0A8H4L683_9HYPO</name>
<comment type="caution">
    <text evidence="3">The sequence shown here is derived from an EMBL/GenBank/DDBJ whole genome shotgun (WGS) entry which is preliminary data.</text>
</comment>
<reference evidence="3 4" key="1">
    <citation type="submission" date="2020-01" db="EMBL/GenBank/DDBJ databases">
        <title>Identification and distribution of gene clusters putatively required for synthesis of sphingolipid metabolism inhibitors in phylogenetically diverse species of the filamentous fungus Fusarium.</title>
        <authorList>
            <person name="Kim H.-S."/>
            <person name="Busman M."/>
            <person name="Brown D.W."/>
            <person name="Divon H."/>
            <person name="Uhlig S."/>
            <person name="Proctor R.H."/>
        </authorList>
    </citation>
    <scope>NUCLEOTIDE SEQUENCE [LARGE SCALE GENOMIC DNA]</scope>
    <source>
        <strain evidence="3 4">NRRL 20459</strain>
    </source>
</reference>
<protein>
    <submittedName>
        <fullName evidence="3">Uncharacterized protein</fullName>
    </submittedName>
</protein>
<evidence type="ECO:0000313" key="4">
    <source>
        <dbReference type="Proteomes" id="UP000554235"/>
    </source>
</evidence>
<feature type="compositionally biased region" description="Basic and acidic residues" evidence="1">
    <location>
        <begin position="100"/>
        <end position="115"/>
    </location>
</feature>
<feature type="chain" id="PRO_5034003070" evidence="2">
    <location>
        <begin position="17"/>
        <end position="247"/>
    </location>
</feature>
<feature type="compositionally biased region" description="Basic residues" evidence="1">
    <location>
        <begin position="119"/>
        <end position="129"/>
    </location>
</feature>
<evidence type="ECO:0000313" key="3">
    <source>
        <dbReference type="EMBL" id="KAF4461923.1"/>
    </source>
</evidence>
<dbReference type="EMBL" id="JAADYS010001628">
    <property type="protein sequence ID" value="KAF4461923.1"/>
    <property type="molecule type" value="Genomic_DNA"/>
</dbReference>
<feature type="region of interest" description="Disordered" evidence="1">
    <location>
        <begin position="65"/>
        <end position="153"/>
    </location>
</feature>
<keyword evidence="4" id="KW-1185">Reference proteome</keyword>
<evidence type="ECO:0000256" key="1">
    <source>
        <dbReference type="SAM" id="MobiDB-lite"/>
    </source>
</evidence>
<keyword evidence="2" id="KW-0732">Signal</keyword>
<feature type="signal peptide" evidence="2">
    <location>
        <begin position="1"/>
        <end position="16"/>
    </location>
</feature>
<feature type="compositionally biased region" description="Polar residues" evidence="1">
    <location>
        <begin position="138"/>
        <end position="151"/>
    </location>
</feature>
<dbReference type="Proteomes" id="UP000554235">
    <property type="component" value="Unassembled WGS sequence"/>
</dbReference>